<dbReference type="EMBL" id="JAULUE010002059">
    <property type="protein sequence ID" value="KAK5886333.1"/>
    <property type="molecule type" value="Genomic_DNA"/>
</dbReference>
<dbReference type="Proteomes" id="UP001335648">
    <property type="component" value="Unassembled WGS sequence"/>
</dbReference>
<reference evidence="2 3" key="1">
    <citation type="journal article" date="2023" name="Mol. Biol. Evol.">
        <title>Genomics of Secondarily Temperate Adaptation in the Only Non-Antarctic Icefish.</title>
        <authorList>
            <person name="Rivera-Colon A.G."/>
            <person name="Rayamajhi N."/>
            <person name="Minhas B.F."/>
            <person name="Madrigal G."/>
            <person name="Bilyk K.T."/>
            <person name="Yoon V."/>
            <person name="Hune M."/>
            <person name="Gregory S."/>
            <person name="Cheng C.H.C."/>
            <person name="Catchen J.M."/>
        </authorList>
    </citation>
    <scope>NUCLEOTIDE SEQUENCE [LARGE SCALE GENOMIC DNA]</scope>
    <source>
        <strain evidence="2">JC2023a</strain>
    </source>
</reference>
<name>A0AAN8BJR7_9TELE</name>
<sequence>MHLKVVCNPPKHRQKKTKPTPSCLTSGELFETSPGCDRLLSSTFEASRNASQTSLLRCMMVSHFVRLALEARLHETLKSRGTKTPAALRARHCEAAQFLSTGCGSEMLDGKRAERSLVVFTLCC</sequence>
<keyword evidence="3" id="KW-1185">Reference proteome</keyword>
<dbReference type="AlphaFoldDB" id="A0AAN8BJR7"/>
<evidence type="ECO:0000313" key="3">
    <source>
        <dbReference type="Proteomes" id="UP001335648"/>
    </source>
</evidence>
<protein>
    <submittedName>
        <fullName evidence="2">Uncharacterized protein</fullName>
    </submittedName>
</protein>
<organism evidence="2 3">
    <name type="scientific">Champsocephalus esox</name>
    <name type="common">pike icefish</name>
    <dbReference type="NCBI Taxonomy" id="159716"/>
    <lineage>
        <taxon>Eukaryota</taxon>
        <taxon>Metazoa</taxon>
        <taxon>Chordata</taxon>
        <taxon>Craniata</taxon>
        <taxon>Vertebrata</taxon>
        <taxon>Euteleostomi</taxon>
        <taxon>Actinopterygii</taxon>
        <taxon>Neopterygii</taxon>
        <taxon>Teleostei</taxon>
        <taxon>Neoteleostei</taxon>
        <taxon>Acanthomorphata</taxon>
        <taxon>Eupercaria</taxon>
        <taxon>Perciformes</taxon>
        <taxon>Notothenioidei</taxon>
        <taxon>Channichthyidae</taxon>
        <taxon>Champsocephalus</taxon>
    </lineage>
</organism>
<accession>A0AAN8BJR7</accession>
<comment type="caution">
    <text evidence="2">The sequence shown here is derived from an EMBL/GenBank/DDBJ whole genome shotgun (WGS) entry which is preliminary data.</text>
</comment>
<evidence type="ECO:0000313" key="2">
    <source>
        <dbReference type="EMBL" id="KAK5886333.1"/>
    </source>
</evidence>
<evidence type="ECO:0000256" key="1">
    <source>
        <dbReference type="SAM" id="MobiDB-lite"/>
    </source>
</evidence>
<gene>
    <name evidence="2" type="ORF">CesoFtcFv8_017376</name>
</gene>
<proteinExistence type="predicted"/>
<feature type="region of interest" description="Disordered" evidence="1">
    <location>
        <begin position="1"/>
        <end position="24"/>
    </location>
</feature>